<accession>A0AAV2IE20</accession>
<comment type="subunit">
    <text evidence="3">Homotrimer.</text>
</comment>
<dbReference type="EC" id="4.1.3.25" evidence="19"/>
<keyword evidence="5" id="KW-0808">Transferase</keyword>
<proteinExistence type="inferred from homology"/>
<feature type="domain" description="HpcH/HpaI aldolase/citrate lyase" evidence="26">
    <location>
        <begin position="63"/>
        <end position="301"/>
    </location>
</feature>
<dbReference type="PANTHER" id="PTHR11105:SF0">
    <property type="entry name" value="CITRAMALYL-COA LYASE, MITOCHONDRIAL"/>
    <property type="match status" value="1"/>
</dbReference>
<keyword evidence="6 25" id="KW-0479">Metal-binding</keyword>
<dbReference type="GO" id="GO:0046872">
    <property type="term" value="F:metal ion binding"/>
    <property type="evidence" value="ECO:0007669"/>
    <property type="project" value="UniProtKB-KW"/>
</dbReference>
<dbReference type="GO" id="GO:0106064">
    <property type="term" value="P:regulation of cobalamin metabolic process"/>
    <property type="evidence" value="ECO:0007669"/>
    <property type="project" value="TreeGrafter"/>
</dbReference>
<dbReference type="InterPro" id="IPR011206">
    <property type="entry name" value="Citrate_lyase_beta/mcl1/mcl2"/>
</dbReference>
<evidence type="ECO:0000313" key="27">
    <source>
        <dbReference type="EMBL" id="CAL1544510.1"/>
    </source>
</evidence>
<evidence type="ECO:0000256" key="14">
    <source>
        <dbReference type="ARBA" id="ARBA00051623"/>
    </source>
</evidence>
<comment type="cofactor">
    <cofactor evidence="1">
        <name>Mg(2+)</name>
        <dbReference type="ChEBI" id="CHEBI:18420"/>
    </cofactor>
</comment>
<evidence type="ECO:0000256" key="15">
    <source>
        <dbReference type="ARBA" id="ARBA00051672"/>
    </source>
</evidence>
<dbReference type="GO" id="GO:0047777">
    <property type="term" value="F:(S)-citramalyl-CoA lyase activity"/>
    <property type="evidence" value="ECO:0007669"/>
    <property type="project" value="UniProtKB-EC"/>
</dbReference>
<dbReference type="EC" id="3.1.2.30" evidence="18"/>
<dbReference type="InterPro" id="IPR005000">
    <property type="entry name" value="Aldolase/citrate-lyase_domain"/>
</dbReference>
<dbReference type="Pfam" id="PF03328">
    <property type="entry name" value="HpcH_HpaI"/>
    <property type="match status" value="1"/>
</dbReference>
<evidence type="ECO:0000256" key="6">
    <source>
        <dbReference type="ARBA" id="ARBA00022723"/>
    </source>
</evidence>
<evidence type="ECO:0000256" key="4">
    <source>
        <dbReference type="ARBA" id="ARBA00012636"/>
    </source>
</evidence>
<evidence type="ECO:0000256" key="8">
    <source>
        <dbReference type="ARBA" id="ARBA00022842"/>
    </source>
</evidence>
<dbReference type="Gene3D" id="3.20.20.60">
    <property type="entry name" value="Phosphoenolpyruvate-binding domains"/>
    <property type="match status" value="1"/>
</dbReference>
<organism evidence="27 28">
    <name type="scientific">Lymnaea stagnalis</name>
    <name type="common">Great pond snail</name>
    <name type="synonym">Helix stagnalis</name>
    <dbReference type="NCBI Taxonomy" id="6523"/>
    <lineage>
        <taxon>Eukaryota</taxon>
        <taxon>Metazoa</taxon>
        <taxon>Spiralia</taxon>
        <taxon>Lophotrochozoa</taxon>
        <taxon>Mollusca</taxon>
        <taxon>Gastropoda</taxon>
        <taxon>Heterobranchia</taxon>
        <taxon>Euthyneura</taxon>
        <taxon>Panpulmonata</taxon>
        <taxon>Hygrophila</taxon>
        <taxon>Lymnaeoidea</taxon>
        <taxon>Lymnaeidae</taxon>
        <taxon>Lymnaea</taxon>
    </lineage>
</organism>
<evidence type="ECO:0000256" key="17">
    <source>
        <dbReference type="ARBA" id="ARBA00061542"/>
    </source>
</evidence>
<protein>
    <recommendedName>
        <fullName evidence="20">Citramalyl-CoA lyase, mitochondrial</fullName>
        <ecNumber evidence="4">2.3.3.9</ecNumber>
        <ecNumber evidence="18">3.1.2.30</ecNumber>
        <ecNumber evidence="19">4.1.3.25</ecNumber>
    </recommendedName>
    <alternativeName>
        <fullName evidence="22">(3S)-malyl-CoA thioesterase</fullName>
    </alternativeName>
    <alternativeName>
        <fullName evidence="23">Beta-methylmalate synthase</fullName>
    </alternativeName>
    <alternativeName>
        <fullName evidence="21">Malate synthase</fullName>
    </alternativeName>
</protein>
<dbReference type="FunFam" id="3.20.20.60:FF:000014">
    <property type="entry name" value="Citrate lyase subunit beta-like protein"/>
    <property type="match status" value="1"/>
</dbReference>
<comment type="function">
    <text evidence="16">Mitochondrial citramalyl-CoA lyase indirectly involved in the vitamin B12 metabolism. Converts citramalyl-CoA into acetyl-CoA and pyruvate in the C5-dicarboxylate catabolism pathway. The C5-dicarboxylate catabolism pathway is required to detoxify itaconate, a vitamin B12-poisoning metabolite. Also acts as a malate synthase in vitro, converting glyoxylate and acetyl-CoA to malate. Also displays malyl-CoA thioesterase activity. Also acts as a beta-methylmalate synthase in vitro, by mediating conversion of glyoxylate and propionyl-CoA to beta-methylmalate. Also has very weak citramalate synthase activity in vitro.</text>
</comment>
<name>A0AAV2IE20_LYMST</name>
<comment type="catalytic activity">
    <reaction evidence="15">
        <text>(3S)-citramalyl-CoA = pyruvate + acetyl-CoA</text>
        <dbReference type="Rhea" id="RHEA:22612"/>
        <dbReference type="ChEBI" id="CHEBI:15361"/>
        <dbReference type="ChEBI" id="CHEBI:57288"/>
        <dbReference type="ChEBI" id="CHEBI:58668"/>
        <dbReference type="EC" id="4.1.3.25"/>
    </reaction>
</comment>
<evidence type="ECO:0000313" key="28">
    <source>
        <dbReference type="Proteomes" id="UP001497497"/>
    </source>
</evidence>
<keyword evidence="12" id="KW-0456">Lyase</keyword>
<evidence type="ECO:0000256" key="10">
    <source>
        <dbReference type="ARBA" id="ARBA00022990"/>
    </source>
</evidence>
<evidence type="ECO:0000256" key="12">
    <source>
        <dbReference type="ARBA" id="ARBA00023239"/>
    </source>
</evidence>
<feature type="binding site" evidence="24">
    <location>
        <position position="198"/>
    </location>
    <ligand>
        <name>substrate</name>
    </ligand>
</feature>
<keyword evidence="7" id="KW-0378">Hydrolase</keyword>
<dbReference type="InterPro" id="IPR015813">
    <property type="entry name" value="Pyrv/PenolPyrv_kinase-like_dom"/>
</dbReference>
<evidence type="ECO:0000259" key="26">
    <source>
        <dbReference type="Pfam" id="PF03328"/>
    </source>
</evidence>
<dbReference type="GO" id="GO:0016787">
    <property type="term" value="F:hydrolase activity"/>
    <property type="evidence" value="ECO:0007669"/>
    <property type="project" value="UniProtKB-KW"/>
</dbReference>
<evidence type="ECO:0000256" key="2">
    <source>
        <dbReference type="ARBA" id="ARBA00004173"/>
    </source>
</evidence>
<evidence type="ECO:0000256" key="18">
    <source>
        <dbReference type="ARBA" id="ARBA00066460"/>
    </source>
</evidence>
<evidence type="ECO:0000256" key="24">
    <source>
        <dbReference type="PIRSR" id="PIRSR015582-1"/>
    </source>
</evidence>
<evidence type="ECO:0000256" key="3">
    <source>
        <dbReference type="ARBA" id="ARBA00011233"/>
    </source>
</evidence>
<feature type="binding site" evidence="25">
    <location>
        <position position="198"/>
    </location>
    <ligand>
        <name>Mg(2+)</name>
        <dbReference type="ChEBI" id="CHEBI:18420"/>
    </ligand>
</feature>
<sequence length="368" mass="41222">MLSFTEIMECRKGLKLLGCGNRTYKAVIDTYLSNCQAKISKIWRCNYTSSANSTNNKPYIPRRTVMYVPGHDPKKLKKIPHLGVDCAVLECEDGVAINMKAEARKNIRDALEYLDVKTADLALRINSRSSQLMEADLGAIIGAELGAKANVRQLPQTILLPKVDSVEDLVIVSKSFKYLYENIKLDRGYCPYLLIYVESSQALLNMRDILKIGTDLTQLGVFQLDGVIFGSDDFVADIGAERTLDAKELMYARQKIVSVSKAFRLQVIDMVYLDIQDIEGLQRQSQEGAKMGFTGKQVIHPKQIQIVEAAFTPSPAKVDWALQLIQGFEEHQKSGKGAFVFRGQMIDMPLLRQAKNILKVIDVHKQAS</sequence>
<evidence type="ECO:0000256" key="21">
    <source>
        <dbReference type="ARBA" id="ARBA00076231"/>
    </source>
</evidence>
<evidence type="ECO:0000256" key="13">
    <source>
        <dbReference type="ARBA" id="ARBA00047918"/>
    </source>
</evidence>
<evidence type="ECO:0000256" key="16">
    <source>
        <dbReference type="ARBA" id="ARBA00055540"/>
    </source>
</evidence>
<gene>
    <name evidence="27" type="ORF">GSLYS_00018023001</name>
</gene>
<reference evidence="27 28" key="1">
    <citation type="submission" date="2024-04" db="EMBL/GenBank/DDBJ databases">
        <authorList>
            <consortium name="Genoscope - CEA"/>
            <person name="William W."/>
        </authorList>
    </citation>
    <scope>NUCLEOTIDE SEQUENCE [LARGE SCALE GENOMIC DNA]</scope>
</reference>
<comment type="subcellular location">
    <subcellularLocation>
        <location evidence="2">Mitochondrion</location>
    </subcellularLocation>
</comment>
<evidence type="ECO:0000256" key="23">
    <source>
        <dbReference type="ARBA" id="ARBA00083020"/>
    </source>
</evidence>
<dbReference type="SUPFAM" id="SSF51621">
    <property type="entry name" value="Phosphoenolpyruvate/pyruvate domain"/>
    <property type="match status" value="1"/>
</dbReference>
<dbReference type="GO" id="GO:0005739">
    <property type="term" value="C:mitochondrion"/>
    <property type="evidence" value="ECO:0007669"/>
    <property type="project" value="UniProtKB-SubCell"/>
</dbReference>
<dbReference type="PANTHER" id="PTHR11105">
    <property type="entry name" value="CITRATE LYASE SUBUNIT BETA-RELATED"/>
    <property type="match status" value="1"/>
</dbReference>
<comment type="catalytic activity">
    <reaction evidence="13">
        <text>glyoxylate + acetyl-CoA + H2O = (S)-malate + CoA + H(+)</text>
        <dbReference type="Rhea" id="RHEA:18181"/>
        <dbReference type="ChEBI" id="CHEBI:15377"/>
        <dbReference type="ChEBI" id="CHEBI:15378"/>
        <dbReference type="ChEBI" id="CHEBI:15589"/>
        <dbReference type="ChEBI" id="CHEBI:36655"/>
        <dbReference type="ChEBI" id="CHEBI:57287"/>
        <dbReference type="ChEBI" id="CHEBI:57288"/>
        <dbReference type="EC" id="2.3.3.9"/>
    </reaction>
</comment>
<dbReference type="AlphaFoldDB" id="A0AAV2IE20"/>
<evidence type="ECO:0000256" key="20">
    <source>
        <dbReference type="ARBA" id="ARBA00072098"/>
    </source>
</evidence>
<keyword evidence="11" id="KW-0496">Mitochondrion</keyword>
<dbReference type="InterPro" id="IPR040186">
    <property type="entry name" value="Citramalyl-CoA_lyase"/>
</dbReference>
<dbReference type="EC" id="2.3.3.9" evidence="4"/>
<comment type="catalytic activity">
    <reaction evidence="14">
        <text>propanoyl-CoA + glyoxylate + H2O = 3-methylmalate + CoA + H(+)</text>
        <dbReference type="Rhea" id="RHEA:47628"/>
        <dbReference type="ChEBI" id="CHEBI:15377"/>
        <dbReference type="ChEBI" id="CHEBI:15378"/>
        <dbReference type="ChEBI" id="CHEBI:36655"/>
        <dbReference type="ChEBI" id="CHEBI:57287"/>
        <dbReference type="ChEBI" id="CHEBI:57392"/>
        <dbReference type="ChEBI" id="CHEBI:87810"/>
    </reaction>
</comment>
<evidence type="ECO:0000256" key="25">
    <source>
        <dbReference type="PIRSR" id="PIRSR015582-2"/>
    </source>
</evidence>
<dbReference type="Proteomes" id="UP001497497">
    <property type="component" value="Unassembled WGS sequence"/>
</dbReference>
<keyword evidence="10" id="KW-0007">Acetylation</keyword>
<dbReference type="GO" id="GO:0004474">
    <property type="term" value="F:malate synthase activity"/>
    <property type="evidence" value="ECO:0007669"/>
    <property type="project" value="UniProtKB-EC"/>
</dbReference>
<keyword evidence="9" id="KW-0809">Transit peptide</keyword>
<dbReference type="InterPro" id="IPR040442">
    <property type="entry name" value="Pyrv_kinase-like_dom_sf"/>
</dbReference>
<evidence type="ECO:0000256" key="22">
    <source>
        <dbReference type="ARBA" id="ARBA00076788"/>
    </source>
</evidence>
<evidence type="ECO:0000256" key="19">
    <source>
        <dbReference type="ARBA" id="ARBA00066840"/>
    </source>
</evidence>
<feature type="binding site" evidence="24">
    <location>
        <position position="124"/>
    </location>
    <ligand>
        <name>substrate</name>
    </ligand>
</feature>
<feature type="binding site" evidence="25">
    <location>
        <position position="233"/>
    </location>
    <ligand>
        <name>Mg(2+)</name>
        <dbReference type="ChEBI" id="CHEBI:18420"/>
    </ligand>
</feature>
<evidence type="ECO:0000256" key="7">
    <source>
        <dbReference type="ARBA" id="ARBA00022801"/>
    </source>
</evidence>
<evidence type="ECO:0000256" key="5">
    <source>
        <dbReference type="ARBA" id="ARBA00022679"/>
    </source>
</evidence>
<comment type="caution">
    <text evidence="27">The sequence shown here is derived from an EMBL/GenBank/DDBJ whole genome shotgun (WGS) entry which is preliminary data.</text>
</comment>
<evidence type="ECO:0000256" key="11">
    <source>
        <dbReference type="ARBA" id="ARBA00023128"/>
    </source>
</evidence>
<keyword evidence="8 25" id="KW-0460">Magnesium</keyword>
<dbReference type="EMBL" id="CAXITT010000626">
    <property type="protein sequence ID" value="CAL1544510.1"/>
    <property type="molecule type" value="Genomic_DNA"/>
</dbReference>
<evidence type="ECO:0000256" key="9">
    <source>
        <dbReference type="ARBA" id="ARBA00022946"/>
    </source>
</evidence>
<evidence type="ECO:0000256" key="1">
    <source>
        <dbReference type="ARBA" id="ARBA00001946"/>
    </source>
</evidence>
<dbReference type="PIRSF" id="PIRSF015582">
    <property type="entry name" value="Cit_lyase_B"/>
    <property type="match status" value="1"/>
</dbReference>
<comment type="similarity">
    <text evidence="17">Belongs to the HpcH/HpaI aldolase family. Citrate lyase beta subunit-like subfamily.</text>
</comment>
<keyword evidence="28" id="KW-1185">Reference proteome</keyword>